<name>A0A1A8ZVU4_PLAOA</name>
<sequence>MAKSHIEIAKQLKQNSAEIKNYFEDLYAWQSDIREKEEQAIEQRKNAEGKSHEKGPHEKPLTGKKDDVAHWVNRNGDLCKIGGDNVSNEQESNPNRSRGSGDTSLKRDCNSIDSYYSAWEKLNIENIDSYVETRHAKNWKDVNSKICKGGGGEEVDVGGRKSTILHSMVEEAYLHPQDSEERIPANGQAKANEHEHEHEHEHEQENQNQNQNESAGTDYAIEKEKSSHLTLGLSREEGQIVKKESKVLDIYRCKSEEGKINYKNKEYHKCLENYNDIINYIDFEIKNYNIFLEIEKNYDNELYMDVRSNNYVLENKKVEEELLVLRTKTLINRSLIFQRLSCYNESIKDCTCIILFYTYFLPKLKNYIKYCIRNSFTVNIMYIIFKAYYLRGMARYKLKIFKLSLKDFKESKEFTKEISSSTSINVDRSIKMIENIIKENNVKKYNRRQCEYTSTLMERYKTKPRPLKICLISKDITKEVIPSQNEHDNSGGHIPQIENLKEQKVHMCTTGENLVYNREDAQTSTRKKSTENKNYKLAGDMDNIKHGQNENKLFPITMTQREVLTQANEEKPKGNMHRCYRDERSEEGEGEGEREESTFNIEDAISESSVTLYENQMLSDVEDTEPKPLFTSSEKNKEKGKIKNKINFEILWNSDRIKNSIKNQIDILKIAFLEEAIFNFDLDKDIYVDILDSLFKGSFLSLFENEDCSHDEYVKRHFQKCGNTMNTPCEETKITGGYESEANTFVGVKQQEADNTVYKLNCDDCAVLVEILYLMTNCGREGYVFLFIDKKERNILEKLYNFILAYPNIFFCSENCIKEKTLLLKDIAKTIEIANTIKIRKNKPLCMNTCHNTSDARRNETKNFN</sequence>
<accession>A0A1A8ZVU4</accession>
<feature type="compositionally biased region" description="Acidic residues" evidence="1">
    <location>
        <begin position="585"/>
        <end position="594"/>
    </location>
</feature>
<feature type="compositionally biased region" description="Basic and acidic residues" evidence="1">
    <location>
        <begin position="38"/>
        <end position="69"/>
    </location>
</feature>
<reference evidence="3" key="1">
    <citation type="submission" date="2016-05" db="EMBL/GenBank/DDBJ databases">
        <authorList>
            <person name="Naeem Raeece"/>
        </authorList>
    </citation>
    <scope>NUCLEOTIDE SEQUENCE [LARGE SCALE GENOMIC DNA]</scope>
</reference>
<evidence type="ECO:0000256" key="1">
    <source>
        <dbReference type="SAM" id="MobiDB-lite"/>
    </source>
</evidence>
<dbReference type="SUPFAM" id="SSF48452">
    <property type="entry name" value="TPR-like"/>
    <property type="match status" value="1"/>
</dbReference>
<feature type="region of interest" description="Disordered" evidence="1">
    <location>
        <begin position="185"/>
        <end position="214"/>
    </location>
</feature>
<dbReference type="Proteomes" id="UP000078550">
    <property type="component" value="Unassembled WGS sequence"/>
</dbReference>
<feature type="region of interest" description="Disordered" evidence="1">
    <location>
        <begin position="571"/>
        <end position="597"/>
    </location>
</feature>
<dbReference type="Gene3D" id="1.25.40.10">
    <property type="entry name" value="Tetratricopeptide repeat domain"/>
    <property type="match status" value="1"/>
</dbReference>
<proteinExistence type="predicted"/>
<evidence type="ECO:0000313" key="3">
    <source>
        <dbReference type="Proteomes" id="UP000078550"/>
    </source>
</evidence>
<feature type="compositionally biased region" description="Basic and acidic residues" evidence="1">
    <location>
        <begin position="191"/>
        <end position="205"/>
    </location>
</feature>
<feature type="compositionally biased region" description="Basic and acidic residues" evidence="1">
    <location>
        <begin position="571"/>
        <end position="584"/>
    </location>
</feature>
<feature type="compositionally biased region" description="Polar residues" evidence="1">
    <location>
        <begin position="85"/>
        <end position="103"/>
    </location>
</feature>
<dbReference type="EMBL" id="FLRE01000191">
    <property type="protein sequence ID" value="SBT48234.1"/>
    <property type="molecule type" value="Genomic_DNA"/>
</dbReference>
<dbReference type="AlphaFoldDB" id="A0A1A8ZVU4"/>
<feature type="region of interest" description="Disordered" evidence="1">
    <location>
        <begin position="38"/>
        <end position="107"/>
    </location>
</feature>
<organism evidence="2 3">
    <name type="scientific">Plasmodium ovale wallikeri</name>
    <dbReference type="NCBI Taxonomy" id="864142"/>
    <lineage>
        <taxon>Eukaryota</taxon>
        <taxon>Sar</taxon>
        <taxon>Alveolata</taxon>
        <taxon>Apicomplexa</taxon>
        <taxon>Aconoidasida</taxon>
        <taxon>Haemosporida</taxon>
        <taxon>Plasmodiidae</taxon>
        <taxon>Plasmodium</taxon>
        <taxon>Plasmodium (Plasmodium)</taxon>
    </lineage>
</organism>
<dbReference type="InterPro" id="IPR011990">
    <property type="entry name" value="TPR-like_helical_dom_sf"/>
</dbReference>
<gene>
    <name evidence="2" type="ORF">POVWA2_055560</name>
</gene>
<evidence type="ECO:0000313" key="2">
    <source>
        <dbReference type="EMBL" id="SBT48234.1"/>
    </source>
</evidence>
<protein>
    <submittedName>
        <fullName evidence="2">Uncharacterized protein</fullName>
    </submittedName>
</protein>